<dbReference type="RefSeq" id="WP_106220826.1">
    <property type="nucleotide sequence ID" value="NZ_PVWP01000005.1"/>
</dbReference>
<accession>A0ABX5F9P1</accession>
<name>A0ABX5F9P1_9CHRO</name>
<reference evidence="2 3" key="2">
    <citation type="submission" date="2018-03" db="EMBL/GenBank/DDBJ databases">
        <title>The ancient ancestry and fast evolution of plastids.</title>
        <authorList>
            <person name="Moore K.R."/>
            <person name="Magnabosco C."/>
            <person name="Momper L."/>
            <person name="Gold D.A."/>
            <person name="Bosak T."/>
            <person name="Fournier G.P."/>
        </authorList>
    </citation>
    <scope>NUCLEOTIDE SEQUENCE [LARGE SCALE GENOMIC DNA]</scope>
    <source>
        <strain evidence="2 3">CCALA 015</strain>
    </source>
</reference>
<reference evidence="2 3" key="1">
    <citation type="submission" date="2018-02" db="EMBL/GenBank/DDBJ databases">
        <authorList>
            <person name="Moore K."/>
            <person name="Momper L."/>
        </authorList>
    </citation>
    <scope>NUCLEOTIDE SEQUENCE [LARGE SCALE GENOMIC DNA]</scope>
    <source>
        <strain evidence="2 3">CCALA 015</strain>
    </source>
</reference>
<comment type="caution">
    <text evidence="2">The sequence shown here is derived from an EMBL/GenBank/DDBJ whole genome shotgun (WGS) entry which is preliminary data.</text>
</comment>
<feature type="domain" description="HEPN" evidence="1">
    <location>
        <begin position="8"/>
        <end position="120"/>
    </location>
</feature>
<sequence>MQAIDQAQLLQRKAAQDLAVLRKLINDPTINTETLGFHAQQAAEKLIKALLALGGHDYPRTHDLGVLLDLLAAVDVFIPEALLTVENLTPFGTVFRYDDLPLEATIERQEWLPLLLALEEFVGRAIAAATDPLNPP</sequence>
<evidence type="ECO:0000259" key="1">
    <source>
        <dbReference type="Pfam" id="PF05168"/>
    </source>
</evidence>
<protein>
    <recommendedName>
        <fullName evidence="1">HEPN domain-containing protein</fullName>
    </recommendedName>
</protein>
<dbReference type="EMBL" id="PVWP01000005">
    <property type="protein sequence ID" value="PSB37535.1"/>
    <property type="molecule type" value="Genomic_DNA"/>
</dbReference>
<dbReference type="SUPFAM" id="SSF81593">
    <property type="entry name" value="Nucleotidyltransferase substrate binding subunit/domain"/>
    <property type="match status" value="1"/>
</dbReference>
<dbReference type="InterPro" id="IPR007842">
    <property type="entry name" value="HEPN_dom"/>
</dbReference>
<keyword evidence="3" id="KW-1185">Reference proteome</keyword>
<gene>
    <name evidence="2" type="ORF">C7B81_08445</name>
</gene>
<organism evidence="2 3">
    <name type="scientific">Aphanothece cf. minutissima CCALA 015</name>
    <dbReference type="NCBI Taxonomy" id="2107695"/>
    <lineage>
        <taxon>Bacteria</taxon>
        <taxon>Bacillati</taxon>
        <taxon>Cyanobacteriota</taxon>
        <taxon>Cyanophyceae</taxon>
        <taxon>Oscillatoriophycideae</taxon>
        <taxon>Chroococcales</taxon>
        <taxon>Aphanothecaceae</taxon>
        <taxon>Aphanothece</taxon>
    </lineage>
</organism>
<dbReference type="Pfam" id="PF05168">
    <property type="entry name" value="HEPN"/>
    <property type="match status" value="1"/>
</dbReference>
<evidence type="ECO:0000313" key="3">
    <source>
        <dbReference type="Proteomes" id="UP000238218"/>
    </source>
</evidence>
<proteinExistence type="predicted"/>
<dbReference type="Gene3D" id="1.20.120.330">
    <property type="entry name" value="Nucleotidyltransferases domain 2"/>
    <property type="match status" value="1"/>
</dbReference>
<dbReference type="Proteomes" id="UP000238218">
    <property type="component" value="Unassembled WGS sequence"/>
</dbReference>
<evidence type="ECO:0000313" key="2">
    <source>
        <dbReference type="EMBL" id="PSB37535.1"/>
    </source>
</evidence>